<dbReference type="RefSeq" id="WP_144876384.1">
    <property type="nucleotide sequence ID" value="NZ_LR214395.1"/>
</dbReference>
<protein>
    <submittedName>
        <fullName evidence="1">Uncharacterized protein</fullName>
    </submittedName>
</protein>
<dbReference type="Proteomes" id="UP000320055">
    <property type="component" value="Unassembled WGS sequence"/>
</dbReference>
<dbReference type="EMBL" id="CAACVJ010000627">
    <property type="protein sequence ID" value="VEP17961.1"/>
    <property type="molecule type" value="Genomic_DNA"/>
</dbReference>
<sequence>MQKEIEAVLKEMGLIDLSDIPYFVKYYELAVSGLTLDEIIREENQDALMEVIQVFNEEREKIITHFVVENIRKYRKALGIEYDEMKGRIKQRYGVQKTGELSPHQWQEIETNLIWDYENVEF</sequence>
<dbReference type="AlphaFoldDB" id="A0A563W2P6"/>
<keyword evidence="2" id="KW-1185">Reference proteome</keyword>
<accession>A0A563W2P6</accession>
<evidence type="ECO:0000313" key="2">
    <source>
        <dbReference type="Proteomes" id="UP000320055"/>
    </source>
</evidence>
<reference evidence="1 2" key="1">
    <citation type="submission" date="2019-01" db="EMBL/GenBank/DDBJ databases">
        <authorList>
            <person name="Brito A."/>
        </authorList>
    </citation>
    <scope>NUCLEOTIDE SEQUENCE [LARGE SCALE GENOMIC DNA]</scope>
    <source>
        <strain evidence="1">1</strain>
    </source>
</reference>
<gene>
    <name evidence="1" type="ORF">H1P_6630002</name>
</gene>
<organism evidence="1 2">
    <name type="scientific">Hyella patelloides LEGE 07179</name>
    <dbReference type="NCBI Taxonomy" id="945734"/>
    <lineage>
        <taxon>Bacteria</taxon>
        <taxon>Bacillati</taxon>
        <taxon>Cyanobacteriota</taxon>
        <taxon>Cyanophyceae</taxon>
        <taxon>Pleurocapsales</taxon>
        <taxon>Hyellaceae</taxon>
        <taxon>Hyella</taxon>
    </lineage>
</organism>
<evidence type="ECO:0000313" key="1">
    <source>
        <dbReference type="EMBL" id="VEP17961.1"/>
    </source>
</evidence>
<name>A0A563W2P6_9CYAN</name>
<proteinExistence type="predicted"/>